<proteinExistence type="predicted"/>
<sequence length="68" mass="7707">MTELRLFGLSSLAVFWAGFSKQTSVPAGDPGDLNAYMLRDINLTPSERAAFTYKMRDMLSPAYRYRLP</sequence>
<dbReference type="Proteomes" id="UP001237780">
    <property type="component" value="Unassembled WGS sequence"/>
</dbReference>
<organism evidence="1 2">
    <name type="scientific">Phyllobacterium ifriqiyense</name>
    <dbReference type="NCBI Taxonomy" id="314238"/>
    <lineage>
        <taxon>Bacteria</taxon>
        <taxon>Pseudomonadati</taxon>
        <taxon>Pseudomonadota</taxon>
        <taxon>Alphaproteobacteria</taxon>
        <taxon>Hyphomicrobiales</taxon>
        <taxon>Phyllobacteriaceae</taxon>
        <taxon>Phyllobacterium</taxon>
    </lineage>
</organism>
<dbReference type="EMBL" id="JAUSZT010000003">
    <property type="protein sequence ID" value="MDQ0998933.1"/>
    <property type="molecule type" value="Genomic_DNA"/>
</dbReference>
<keyword evidence="2" id="KW-1185">Reference proteome</keyword>
<accession>A0ABU0SGU2</accession>
<evidence type="ECO:0000313" key="1">
    <source>
        <dbReference type="EMBL" id="MDQ0998933.1"/>
    </source>
</evidence>
<dbReference type="RefSeq" id="WP_307284612.1">
    <property type="nucleotide sequence ID" value="NZ_JAUSZT010000003.1"/>
</dbReference>
<reference evidence="1 2" key="1">
    <citation type="submission" date="2023-07" db="EMBL/GenBank/DDBJ databases">
        <title>Comparative genomics of wheat-associated soil bacteria to identify genetic determinants of phenazine resistance.</title>
        <authorList>
            <person name="Mouncey N."/>
        </authorList>
    </citation>
    <scope>NUCLEOTIDE SEQUENCE [LARGE SCALE GENOMIC DNA]</scope>
    <source>
        <strain evidence="1 2">W4I11</strain>
    </source>
</reference>
<name>A0ABU0SGU2_9HYPH</name>
<protein>
    <submittedName>
        <fullName evidence="1">Uncharacterized protein</fullName>
    </submittedName>
</protein>
<gene>
    <name evidence="1" type="ORF">QFZ34_004115</name>
</gene>
<comment type="caution">
    <text evidence="1">The sequence shown here is derived from an EMBL/GenBank/DDBJ whole genome shotgun (WGS) entry which is preliminary data.</text>
</comment>
<evidence type="ECO:0000313" key="2">
    <source>
        <dbReference type="Proteomes" id="UP001237780"/>
    </source>
</evidence>